<evidence type="ECO:0000313" key="7">
    <source>
        <dbReference type="EMBL" id="MPM26767.1"/>
    </source>
</evidence>
<keyword evidence="6" id="KW-0998">Cell outer membrane</keyword>
<evidence type="ECO:0000256" key="3">
    <source>
        <dbReference type="ARBA" id="ARBA00022452"/>
    </source>
</evidence>
<dbReference type="GO" id="GO:0015288">
    <property type="term" value="F:porin activity"/>
    <property type="evidence" value="ECO:0007669"/>
    <property type="project" value="TreeGrafter"/>
</dbReference>
<name>A0A644YEW4_9ZZZZ</name>
<evidence type="ECO:0000256" key="4">
    <source>
        <dbReference type="ARBA" id="ARBA00022692"/>
    </source>
</evidence>
<comment type="subcellular location">
    <subcellularLocation>
        <location evidence="1">Cell outer membrane</location>
    </subcellularLocation>
</comment>
<dbReference type="GO" id="GO:0015562">
    <property type="term" value="F:efflux transmembrane transporter activity"/>
    <property type="evidence" value="ECO:0007669"/>
    <property type="project" value="InterPro"/>
</dbReference>
<dbReference type="PANTHER" id="PTHR30026">
    <property type="entry name" value="OUTER MEMBRANE PROTEIN TOLC"/>
    <property type="match status" value="1"/>
</dbReference>
<reference evidence="7" key="1">
    <citation type="submission" date="2019-08" db="EMBL/GenBank/DDBJ databases">
        <authorList>
            <person name="Kucharzyk K."/>
            <person name="Murdoch R.W."/>
            <person name="Higgins S."/>
            <person name="Loffler F."/>
        </authorList>
    </citation>
    <scope>NUCLEOTIDE SEQUENCE</scope>
</reference>
<sequence length="454" mass="51177">MRKSLFLRIQISLFWSLTLLGMGSSLAQTTMTLKECINYASINSSDIKIANYTLTSAQQRIKEQQGNLLPQINASGSLENNLKLATQLMPAEMMGGPAGTYIAVKFGNKYSMSGGLQLNQSLLNISAIRNIKLAELNSVYSEQSLIKTNEETVFNVAVAFYQAVIIQMQIDILKSTLNESDSLLKSVELNYHNGVAKKTDVDKIRVSRNNTESQLIQAELSYSQSINALKYYMSMPVEGELVLDVGSIDSISMYYSETPSNWEISNILDYQLQNTNLSIMQMNNKIQKSSGMPTLSFYGNYNYNAMRQEFSFFESGNEWYSNSSIGLKLSVPLFDGFQRKYRVAQSSLSIKTAEENLIKSEQAIRLNISNYEIQYQNALDNIEREKENLDLAGSVYKSSQLEFQQGSCTTIELIQSESSFLIAQSNYYNKLLSMYIARIELEKAKGSLMNFLNK</sequence>
<dbReference type="Pfam" id="PF02321">
    <property type="entry name" value="OEP"/>
    <property type="match status" value="2"/>
</dbReference>
<dbReference type="InterPro" id="IPR003423">
    <property type="entry name" value="OMP_efflux"/>
</dbReference>
<gene>
    <name evidence="7" type="ORF">SDC9_73272</name>
</gene>
<evidence type="ECO:0008006" key="8">
    <source>
        <dbReference type="Google" id="ProtNLM"/>
    </source>
</evidence>
<dbReference type="AlphaFoldDB" id="A0A644YEW4"/>
<dbReference type="GO" id="GO:0009279">
    <property type="term" value="C:cell outer membrane"/>
    <property type="evidence" value="ECO:0007669"/>
    <property type="project" value="UniProtKB-SubCell"/>
</dbReference>
<evidence type="ECO:0000256" key="6">
    <source>
        <dbReference type="ARBA" id="ARBA00023237"/>
    </source>
</evidence>
<dbReference type="EMBL" id="VSSQ01004821">
    <property type="protein sequence ID" value="MPM26767.1"/>
    <property type="molecule type" value="Genomic_DNA"/>
</dbReference>
<evidence type="ECO:0000256" key="1">
    <source>
        <dbReference type="ARBA" id="ARBA00004442"/>
    </source>
</evidence>
<keyword evidence="5" id="KW-0472">Membrane</keyword>
<accession>A0A644YEW4</accession>
<evidence type="ECO:0000256" key="5">
    <source>
        <dbReference type="ARBA" id="ARBA00023136"/>
    </source>
</evidence>
<protein>
    <recommendedName>
        <fullName evidence="8">Outer membrane protein TolC</fullName>
    </recommendedName>
</protein>
<keyword evidence="4" id="KW-0812">Transmembrane</keyword>
<organism evidence="7">
    <name type="scientific">bioreactor metagenome</name>
    <dbReference type="NCBI Taxonomy" id="1076179"/>
    <lineage>
        <taxon>unclassified sequences</taxon>
        <taxon>metagenomes</taxon>
        <taxon>ecological metagenomes</taxon>
    </lineage>
</organism>
<keyword evidence="3" id="KW-1134">Transmembrane beta strand</keyword>
<dbReference type="GO" id="GO:1990281">
    <property type="term" value="C:efflux pump complex"/>
    <property type="evidence" value="ECO:0007669"/>
    <property type="project" value="TreeGrafter"/>
</dbReference>
<keyword evidence="2" id="KW-0813">Transport</keyword>
<dbReference type="PANTHER" id="PTHR30026:SF20">
    <property type="entry name" value="OUTER MEMBRANE PROTEIN TOLC"/>
    <property type="match status" value="1"/>
</dbReference>
<evidence type="ECO:0000256" key="2">
    <source>
        <dbReference type="ARBA" id="ARBA00022448"/>
    </source>
</evidence>
<dbReference type="InterPro" id="IPR051906">
    <property type="entry name" value="TolC-like"/>
</dbReference>
<proteinExistence type="predicted"/>
<comment type="caution">
    <text evidence="7">The sequence shown here is derived from an EMBL/GenBank/DDBJ whole genome shotgun (WGS) entry which is preliminary data.</text>
</comment>
<dbReference type="SUPFAM" id="SSF56954">
    <property type="entry name" value="Outer membrane efflux proteins (OEP)"/>
    <property type="match status" value="1"/>
</dbReference>
<dbReference type="Gene3D" id="1.20.1600.10">
    <property type="entry name" value="Outer membrane efflux proteins (OEP)"/>
    <property type="match status" value="1"/>
</dbReference>